<sequence>MTSIHRLALLKAAIAVGALRVAPGAIKGSGERAATGTLVPMRPATRGAPEPPVRALPRSHRADAA</sequence>
<proteinExistence type="predicted"/>
<evidence type="ECO:0000313" key="3">
    <source>
        <dbReference type="Proteomes" id="UP001057738"/>
    </source>
</evidence>
<dbReference type="RefSeq" id="WP_183067015.1">
    <property type="nucleotide sequence ID" value="NZ_CP102514.1"/>
</dbReference>
<dbReference type="GeneID" id="95575701"/>
<reference evidence="2" key="1">
    <citation type="submission" date="2022-08" db="EMBL/GenBank/DDBJ databases">
        <authorList>
            <person name="Tian L."/>
        </authorList>
    </citation>
    <scope>NUCLEOTIDE SEQUENCE</scope>
    <source>
        <strain evidence="2">CM253</strain>
    </source>
</reference>
<name>A0ABY5PYR1_9ACTN</name>
<evidence type="ECO:0000256" key="1">
    <source>
        <dbReference type="SAM" id="MobiDB-lite"/>
    </source>
</evidence>
<feature type="region of interest" description="Disordered" evidence="1">
    <location>
        <begin position="30"/>
        <end position="65"/>
    </location>
</feature>
<keyword evidence="3" id="KW-1185">Reference proteome</keyword>
<dbReference type="Proteomes" id="UP001057738">
    <property type="component" value="Chromosome"/>
</dbReference>
<accession>A0ABY5PYR1</accession>
<gene>
    <name evidence="2" type="ORF">NRK68_19605</name>
</gene>
<organism evidence="2 3">
    <name type="scientific">Streptomyces yangpuensis</name>
    <dbReference type="NCBI Taxonomy" id="1648182"/>
    <lineage>
        <taxon>Bacteria</taxon>
        <taxon>Bacillati</taxon>
        <taxon>Actinomycetota</taxon>
        <taxon>Actinomycetes</taxon>
        <taxon>Kitasatosporales</taxon>
        <taxon>Streptomycetaceae</taxon>
        <taxon>Streptomyces</taxon>
    </lineage>
</organism>
<dbReference type="EMBL" id="CP102514">
    <property type="protein sequence ID" value="UUY49216.1"/>
    <property type="molecule type" value="Genomic_DNA"/>
</dbReference>
<evidence type="ECO:0000313" key="2">
    <source>
        <dbReference type="EMBL" id="UUY49216.1"/>
    </source>
</evidence>
<protein>
    <submittedName>
        <fullName evidence="2">Uncharacterized protein</fullName>
    </submittedName>
</protein>